<dbReference type="GO" id="GO:0016020">
    <property type="term" value="C:membrane"/>
    <property type="evidence" value="ECO:0007669"/>
    <property type="project" value="UniProtKB-SubCell"/>
</dbReference>
<keyword evidence="5" id="KW-0732">Signal</keyword>
<dbReference type="SUPFAM" id="SSF74653">
    <property type="entry name" value="TolA/TonB C-terminal domain"/>
    <property type="match status" value="1"/>
</dbReference>
<feature type="chain" id="PRO_5043846647" evidence="5">
    <location>
        <begin position="44"/>
        <end position="395"/>
    </location>
</feature>
<gene>
    <name evidence="6" type="ORF">J2W25_002115</name>
</gene>
<comment type="caution">
    <text evidence="6">The sequence shown here is derived from an EMBL/GenBank/DDBJ whole genome shotgun (WGS) entry which is preliminary data.</text>
</comment>
<evidence type="ECO:0000256" key="1">
    <source>
        <dbReference type="ARBA" id="ARBA00004167"/>
    </source>
</evidence>
<proteinExistence type="predicted"/>
<evidence type="ECO:0000256" key="4">
    <source>
        <dbReference type="ARBA" id="ARBA00023136"/>
    </source>
</evidence>
<organism evidence="6 7">
    <name type="scientific">Variovorax boronicumulans</name>
    <dbReference type="NCBI Taxonomy" id="436515"/>
    <lineage>
        <taxon>Bacteria</taxon>
        <taxon>Pseudomonadati</taxon>
        <taxon>Pseudomonadota</taxon>
        <taxon>Betaproteobacteria</taxon>
        <taxon>Burkholderiales</taxon>
        <taxon>Comamonadaceae</taxon>
        <taxon>Variovorax</taxon>
    </lineage>
</organism>
<dbReference type="EMBL" id="JAUSRR010000003">
    <property type="protein sequence ID" value="MDP9923094.1"/>
    <property type="molecule type" value="Genomic_DNA"/>
</dbReference>
<dbReference type="Gene3D" id="3.30.1150.10">
    <property type="match status" value="1"/>
</dbReference>
<evidence type="ECO:0000256" key="2">
    <source>
        <dbReference type="ARBA" id="ARBA00022692"/>
    </source>
</evidence>
<evidence type="ECO:0000313" key="6">
    <source>
        <dbReference type="EMBL" id="MDP9923094.1"/>
    </source>
</evidence>
<comment type="subcellular location">
    <subcellularLocation>
        <location evidence="1">Membrane</location>
        <topology evidence="1">Single-pass membrane protein</topology>
    </subcellularLocation>
</comment>
<keyword evidence="3" id="KW-1133">Transmembrane helix</keyword>
<sequence>MTITKRTSATTAVVASFKEKAMSYRLRVGVLITACALFSQAYAQVACSSFDGQVVQPVRANVLWKRLASIPNVKGEYETTAAYEARVANALGDLAGQVIVDVPIDSKFMVYDADANRLDVQSYAFSNGTTKYSGVFGYGTPFDGKIKYGMSDNKDVVYPSEEVRLGSYIGVTALGAKMRVAKIRRTTKAIFEREAQWNEGLFANPKAVMSFDNITPATARQMKATAKGAIIYSPKAPYFAKGKFPWGEPTLEGPMDIDETIEVAIGAIQCALLLDGTGKVYAATATATVRTGRPRMIEAQQELLGLSGYAGRIAAAVRPNITFPEADGIQGNPAVELEALLAPDGTITSSRIAKSSGNDAWDTAALRGLQRTARLPRDVDGKVPSTLTLSLRPKR</sequence>
<name>A0AAW8DUS3_9BURK</name>
<dbReference type="AlphaFoldDB" id="A0AAW8DUS3"/>
<dbReference type="NCBIfam" id="TIGR01352">
    <property type="entry name" value="tonB_Cterm"/>
    <property type="match status" value="1"/>
</dbReference>
<protein>
    <submittedName>
        <fullName evidence="6">TonB family protein</fullName>
    </submittedName>
</protein>
<dbReference type="RefSeq" id="WP_307636635.1">
    <property type="nucleotide sequence ID" value="NZ_JAUSRR010000003.1"/>
</dbReference>
<evidence type="ECO:0000256" key="3">
    <source>
        <dbReference type="ARBA" id="ARBA00022989"/>
    </source>
</evidence>
<dbReference type="InterPro" id="IPR006260">
    <property type="entry name" value="TonB/TolA_C"/>
</dbReference>
<dbReference type="Proteomes" id="UP001244295">
    <property type="component" value="Unassembled WGS sequence"/>
</dbReference>
<evidence type="ECO:0000313" key="7">
    <source>
        <dbReference type="Proteomes" id="UP001244295"/>
    </source>
</evidence>
<keyword evidence="2" id="KW-0812">Transmembrane</keyword>
<dbReference type="Pfam" id="PF13103">
    <property type="entry name" value="TonB_2"/>
    <property type="match status" value="1"/>
</dbReference>
<reference evidence="6" key="1">
    <citation type="submission" date="2023-07" db="EMBL/GenBank/DDBJ databases">
        <title>Sorghum-associated microbial communities from plants grown in Nebraska, USA.</title>
        <authorList>
            <person name="Schachtman D."/>
        </authorList>
    </citation>
    <scope>NUCLEOTIDE SEQUENCE</scope>
    <source>
        <strain evidence="6">DS2795</strain>
    </source>
</reference>
<evidence type="ECO:0000256" key="5">
    <source>
        <dbReference type="SAM" id="SignalP"/>
    </source>
</evidence>
<accession>A0AAW8DUS3</accession>
<keyword evidence="4" id="KW-0472">Membrane</keyword>
<feature type="signal peptide" evidence="5">
    <location>
        <begin position="1"/>
        <end position="43"/>
    </location>
</feature>